<dbReference type="Proteomes" id="UP000594873">
    <property type="component" value="Chromosome"/>
</dbReference>
<dbReference type="RefSeq" id="WP_200971628.1">
    <property type="nucleotide sequence ID" value="NZ_CP065592.1"/>
</dbReference>
<dbReference type="EMBL" id="CP065592">
    <property type="protein sequence ID" value="QPQ54952.1"/>
    <property type="molecule type" value="Genomic_DNA"/>
</dbReference>
<reference evidence="1 2" key="1">
    <citation type="submission" date="2020-11" db="EMBL/GenBank/DDBJ databases">
        <title>Genome seq and assembly of Sphingosinicella sp.</title>
        <authorList>
            <person name="Chhetri G."/>
        </authorList>
    </citation>
    <scope>NUCLEOTIDE SEQUENCE [LARGE SCALE GENOMIC DNA]</scope>
    <source>
        <strain evidence="1 2">UDD2</strain>
    </source>
</reference>
<name>A0A7T2LMD9_9SPHN</name>
<dbReference type="KEGG" id="sflv:IC614_11680"/>
<proteinExistence type="predicted"/>
<organism evidence="1 2">
    <name type="scientific">Allosphingosinicella flava</name>
    <dbReference type="NCBI Taxonomy" id="2771430"/>
    <lineage>
        <taxon>Bacteria</taxon>
        <taxon>Pseudomonadati</taxon>
        <taxon>Pseudomonadota</taxon>
        <taxon>Alphaproteobacteria</taxon>
        <taxon>Sphingomonadales</taxon>
        <taxon>Sphingomonadaceae</taxon>
        <taxon>Allosphingosinicella</taxon>
    </lineage>
</organism>
<sequence>MPSRASVVALAAAVTLSGCTDQAAKVERKFEIAKRRGASPEELCKIAREVAEAYLEAENERQYQFWDVSADVQCTSARLDPL</sequence>
<dbReference type="AlphaFoldDB" id="A0A7T2LMD9"/>
<gene>
    <name evidence="1" type="ORF">IC614_11680</name>
</gene>
<protein>
    <recommendedName>
        <fullName evidence="3">Lipoprotein</fullName>
    </recommendedName>
</protein>
<evidence type="ECO:0000313" key="1">
    <source>
        <dbReference type="EMBL" id="QPQ54952.1"/>
    </source>
</evidence>
<evidence type="ECO:0008006" key="3">
    <source>
        <dbReference type="Google" id="ProtNLM"/>
    </source>
</evidence>
<dbReference type="PROSITE" id="PS51257">
    <property type="entry name" value="PROKAR_LIPOPROTEIN"/>
    <property type="match status" value="1"/>
</dbReference>
<keyword evidence="2" id="KW-1185">Reference proteome</keyword>
<evidence type="ECO:0000313" key="2">
    <source>
        <dbReference type="Proteomes" id="UP000594873"/>
    </source>
</evidence>
<accession>A0A7T2LMD9</accession>